<protein>
    <submittedName>
        <fullName evidence="1">Four helix bundle protein</fullName>
    </submittedName>
</protein>
<dbReference type="PANTHER" id="PTHR38471:SF2">
    <property type="entry name" value="FOUR HELIX BUNDLE PROTEIN"/>
    <property type="match status" value="1"/>
</dbReference>
<evidence type="ECO:0000313" key="2">
    <source>
        <dbReference type="Proteomes" id="UP000321456"/>
    </source>
</evidence>
<dbReference type="Proteomes" id="UP000321456">
    <property type="component" value="Unassembled WGS sequence"/>
</dbReference>
<dbReference type="InterPro" id="IPR012657">
    <property type="entry name" value="23S_rRNA-intervening_sequence"/>
</dbReference>
<reference evidence="1 2" key="1">
    <citation type="submission" date="2019-08" db="EMBL/GenBank/DDBJ databases">
        <title>Professor.</title>
        <authorList>
            <person name="Park J.S."/>
        </authorList>
    </citation>
    <scope>NUCLEOTIDE SEQUENCE [LARGE SCALE GENOMIC DNA]</scope>
    <source>
        <strain evidence="1 2">176CP5-101</strain>
    </source>
</reference>
<dbReference type="EMBL" id="VRUR01000001">
    <property type="protein sequence ID" value="TXN37808.1"/>
    <property type="molecule type" value="Genomic_DNA"/>
</dbReference>
<evidence type="ECO:0000313" key="1">
    <source>
        <dbReference type="EMBL" id="TXN37808.1"/>
    </source>
</evidence>
<gene>
    <name evidence="1" type="ORF">FVB32_05830</name>
</gene>
<proteinExistence type="predicted"/>
<dbReference type="AlphaFoldDB" id="A0A5C8VAH7"/>
<accession>A0A5C8VAH7</accession>
<dbReference type="PANTHER" id="PTHR38471">
    <property type="entry name" value="FOUR HELIX BUNDLE PROTEIN"/>
    <property type="match status" value="1"/>
</dbReference>
<sequence>MSNKKFDLEDRFVELAASIALFCKGLPSDFTGQYYGNQLLRSGGSAALNFGEVQGTNTNRDYRFKASLVLKELKESRVNLRILNKINYGPEQTQHQLLDEIEQLVKIISTVIKNKTP</sequence>
<dbReference type="SUPFAM" id="SSF158446">
    <property type="entry name" value="IVS-encoded protein-like"/>
    <property type="match status" value="1"/>
</dbReference>
<dbReference type="RefSeq" id="WP_147742093.1">
    <property type="nucleotide sequence ID" value="NZ_VRUR01000001.1"/>
</dbReference>
<dbReference type="InterPro" id="IPR036583">
    <property type="entry name" value="23S_rRNA_IVS_sf"/>
</dbReference>
<organism evidence="1 2">
    <name type="scientific">Flagellimonas hymeniacidonis</name>
    <dbReference type="NCBI Taxonomy" id="2603628"/>
    <lineage>
        <taxon>Bacteria</taxon>
        <taxon>Pseudomonadati</taxon>
        <taxon>Bacteroidota</taxon>
        <taxon>Flavobacteriia</taxon>
        <taxon>Flavobacteriales</taxon>
        <taxon>Flavobacteriaceae</taxon>
        <taxon>Flagellimonas</taxon>
    </lineage>
</organism>
<dbReference type="Gene3D" id="1.20.1440.60">
    <property type="entry name" value="23S rRNA-intervening sequence"/>
    <property type="match status" value="1"/>
</dbReference>
<comment type="caution">
    <text evidence="1">The sequence shown here is derived from an EMBL/GenBank/DDBJ whole genome shotgun (WGS) entry which is preliminary data.</text>
</comment>
<keyword evidence="2" id="KW-1185">Reference proteome</keyword>
<dbReference type="NCBIfam" id="TIGR02436">
    <property type="entry name" value="four helix bundle protein"/>
    <property type="match status" value="1"/>
</dbReference>
<dbReference type="Pfam" id="PF05635">
    <property type="entry name" value="23S_rRNA_IVP"/>
    <property type="match status" value="1"/>
</dbReference>
<name>A0A5C8VAH7_9FLAO</name>